<proteinExistence type="predicted"/>
<evidence type="ECO:0000313" key="4">
    <source>
        <dbReference type="Proteomes" id="UP000823388"/>
    </source>
</evidence>
<sequence>MARFRQLAMLLALARLSLCAVAPTVVDQPEHKAQLGNAYTVPGNRLFQRLHFATLDHEPTNFPPVGNNTCVVRHHLNDGASIVVGSSISDDTFVLPSPMDEVGPGTRVVSATAGLGVPDAAAAPRRGDQRRRAEAFATIVAAVKNGVAHTSVHIGAPMIASVVASLRMRTRTRFPFPVVVFATVPAAAADSDDFKLPVPPPPPPPEMAPATDWKPLKIAAIVVGSFVGVAVLLGTLVVLYRRHAAAASAA</sequence>
<keyword evidence="1" id="KW-0472">Membrane</keyword>
<keyword evidence="4" id="KW-1185">Reference proteome</keyword>
<keyword evidence="1" id="KW-0812">Transmembrane</keyword>
<feature type="chain" id="PRO_5035808311" evidence="2">
    <location>
        <begin position="20"/>
        <end position="250"/>
    </location>
</feature>
<dbReference type="EMBL" id="CM029038">
    <property type="protein sequence ID" value="KAG2653795.1"/>
    <property type="molecule type" value="Genomic_DNA"/>
</dbReference>
<feature type="transmembrane region" description="Helical" evidence="1">
    <location>
        <begin position="218"/>
        <end position="240"/>
    </location>
</feature>
<reference evidence="3" key="1">
    <citation type="submission" date="2020-05" db="EMBL/GenBank/DDBJ databases">
        <title>WGS assembly of Panicum virgatum.</title>
        <authorList>
            <person name="Lovell J.T."/>
            <person name="Jenkins J."/>
            <person name="Shu S."/>
            <person name="Juenger T.E."/>
            <person name="Schmutz J."/>
        </authorList>
    </citation>
    <scope>NUCLEOTIDE SEQUENCE</scope>
    <source>
        <strain evidence="3">AP13</strain>
    </source>
</reference>
<evidence type="ECO:0000256" key="1">
    <source>
        <dbReference type="SAM" id="Phobius"/>
    </source>
</evidence>
<keyword evidence="2" id="KW-0732">Signal</keyword>
<organism evidence="3 4">
    <name type="scientific">Panicum virgatum</name>
    <name type="common">Blackwell switchgrass</name>
    <dbReference type="NCBI Taxonomy" id="38727"/>
    <lineage>
        <taxon>Eukaryota</taxon>
        <taxon>Viridiplantae</taxon>
        <taxon>Streptophyta</taxon>
        <taxon>Embryophyta</taxon>
        <taxon>Tracheophyta</taxon>
        <taxon>Spermatophyta</taxon>
        <taxon>Magnoliopsida</taxon>
        <taxon>Liliopsida</taxon>
        <taxon>Poales</taxon>
        <taxon>Poaceae</taxon>
        <taxon>PACMAD clade</taxon>
        <taxon>Panicoideae</taxon>
        <taxon>Panicodae</taxon>
        <taxon>Paniceae</taxon>
        <taxon>Panicinae</taxon>
        <taxon>Panicum</taxon>
        <taxon>Panicum sect. Hiantes</taxon>
    </lineage>
</organism>
<keyword evidence="1" id="KW-1133">Transmembrane helix</keyword>
<evidence type="ECO:0000256" key="2">
    <source>
        <dbReference type="SAM" id="SignalP"/>
    </source>
</evidence>
<dbReference type="Proteomes" id="UP000823388">
    <property type="component" value="Chromosome 1N"/>
</dbReference>
<gene>
    <name evidence="3" type="ORF">PVAP13_1NG408400</name>
</gene>
<feature type="signal peptide" evidence="2">
    <location>
        <begin position="1"/>
        <end position="19"/>
    </location>
</feature>
<comment type="caution">
    <text evidence="3">The sequence shown here is derived from an EMBL/GenBank/DDBJ whole genome shotgun (WGS) entry which is preliminary data.</text>
</comment>
<accession>A0A8T0X2W0</accession>
<dbReference type="AlphaFoldDB" id="A0A8T0X2W0"/>
<evidence type="ECO:0000313" key="3">
    <source>
        <dbReference type="EMBL" id="KAG2653795.1"/>
    </source>
</evidence>
<name>A0A8T0X2W0_PANVG</name>
<protein>
    <submittedName>
        <fullName evidence="3">Uncharacterized protein</fullName>
    </submittedName>
</protein>